<organism evidence="4 5">
    <name type="scientific">Hanseniaspora guilliermondii</name>
    <dbReference type="NCBI Taxonomy" id="56406"/>
    <lineage>
        <taxon>Eukaryota</taxon>
        <taxon>Fungi</taxon>
        <taxon>Dikarya</taxon>
        <taxon>Ascomycota</taxon>
        <taxon>Saccharomycotina</taxon>
        <taxon>Saccharomycetes</taxon>
        <taxon>Saccharomycodales</taxon>
        <taxon>Saccharomycodaceae</taxon>
        <taxon>Hanseniaspora</taxon>
    </lineage>
</organism>
<reference evidence="5" key="1">
    <citation type="submission" date="2016-11" db="EMBL/GenBank/DDBJ databases">
        <authorList>
            <person name="Guldener U."/>
        </authorList>
    </citation>
    <scope>NUCLEOTIDE SEQUENCE [LARGE SCALE GENOMIC DNA]</scope>
</reference>
<dbReference type="PROSITE" id="PS50102">
    <property type="entry name" value="RRM"/>
    <property type="match status" value="1"/>
</dbReference>
<protein>
    <recommendedName>
        <fullName evidence="3">RRM domain-containing protein</fullName>
    </recommendedName>
</protein>
<sequence length="309" mass="34828">MTEVETQQIENVPLSEQQQSEFVSTNTPINTTISRVYLTNIPPYVSETILADFLKDYKPTSVLIPYQHVTKYSGRKVVVPLGLAYVDFETPDIANKVILNVNDISIDGSNKKLKLKLFEAYDPEKSKNVQHRIFKHFSKSASPIQADDNQPSESDVSEQRHGENEENPQNVESQKETMPIKYSANWVYVSNLVAGTLDTDLAEHFKDFLPNDIYLFQFKSKKHRGKFFQKTHLSAIINFPSVEGIDNVAADVSSKTHLSKLKNGKIGVRPCIEKKVTEVIEASKINEPTSPNEVNGEDQAETTHEETSV</sequence>
<dbReference type="Gene3D" id="3.30.70.330">
    <property type="match status" value="1"/>
</dbReference>
<dbReference type="OrthoDB" id="439808at2759"/>
<dbReference type="EMBL" id="FQNF01000028">
    <property type="protein sequence ID" value="SGZ39669.1"/>
    <property type="molecule type" value="Genomic_DNA"/>
</dbReference>
<evidence type="ECO:0000256" key="2">
    <source>
        <dbReference type="SAM" id="MobiDB-lite"/>
    </source>
</evidence>
<proteinExistence type="predicted"/>
<dbReference type="AlphaFoldDB" id="A0A1L0CLD3"/>
<dbReference type="InterPro" id="IPR035979">
    <property type="entry name" value="RBD_domain_sf"/>
</dbReference>
<keyword evidence="1" id="KW-0694">RNA-binding</keyword>
<evidence type="ECO:0000313" key="5">
    <source>
        <dbReference type="Proteomes" id="UP000183365"/>
    </source>
</evidence>
<dbReference type="GO" id="GO:0003723">
    <property type="term" value="F:RNA binding"/>
    <property type="evidence" value="ECO:0007669"/>
    <property type="project" value="UniProtKB-UniRule"/>
</dbReference>
<evidence type="ECO:0000313" key="4">
    <source>
        <dbReference type="EMBL" id="SGZ39669.1"/>
    </source>
</evidence>
<gene>
    <name evidence="4" type="ORF">HGUI_01869</name>
</gene>
<feature type="domain" description="RRM" evidence="3">
    <location>
        <begin position="34"/>
        <end position="120"/>
    </location>
</feature>
<feature type="compositionally biased region" description="Polar residues" evidence="2">
    <location>
        <begin position="141"/>
        <end position="154"/>
    </location>
</feature>
<dbReference type="InterPro" id="IPR012677">
    <property type="entry name" value="Nucleotide-bd_a/b_plait_sf"/>
</dbReference>
<dbReference type="Proteomes" id="UP000183365">
    <property type="component" value="Unassembled WGS sequence"/>
</dbReference>
<dbReference type="Pfam" id="PF00076">
    <property type="entry name" value="RRM_1"/>
    <property type="match status" value="1"/>
</dbReference>
<name>A0A1L0CLD3_9ASCO</name>
<evidence type="ECO:0000259" key="3">
    <source>
        <dbReference type="PROSITE" id="PS50102"/>
    </source>
</evidence>
<feature type="region of interest" description="Disordered" evidence="2">
    <location>
        <begin position="283"/>
        <end position="309"/>
    </location>
</feature>
<feature type="region of interest" description="Disordered" evidence="2">
    <location>
        <begin position="141"/>
        <end position="176"/>
    </location>
</feature>
<evidence type="ECO:0000256" key="1">
    <source>
        <dbReference type="PROSITE-ProRule" id="PRU00176"/>
    </source>
</evidence>
<dbReference type="VEuPathDB" id="FungiDB:HGUI_01869"/>
<keyword evidence="5" id="KW-1185">Reference proteome</keyword>
<dbReference type="SMART" id="SM00360">
    <property type="entry name" value="RRM"/>
    <property type="match status" value="1"/>
</dbReference>
<dbReference type="InterPro" id="IPR000504">
    <property type="entry name" value="RRM_dom"/>
</dbReference>
<accession>A0A1L0CLD3</accession>
<dbReference type="SUPFAM" id="SSF54928">
    <property type="entry name" value="RNA-binding domain, RBD"/>
    <property type="match status" value="1"/>
</dbReference>